<accession>A0A428PFJ6</accession>
<keyword evidence="11" id="KW-0812">Transmembrane</keyword>
<organism evidence="12 13">
    <name type="scientific">Fusarium duplospermum</name>
    <dbReference type="NCBI Taxonomy" id="1325734"/>
    <lineage>
        <taxon>Eukaryota</taxon>
        <taxon>Fungi</taxon>
        <taxon>Dikarya</taxon>
        <taxon>Ascomycota</taxon>
        <taxon>Pezizomycotina</taxon>
        <taxon>Sordariomycetes</taxon>
        <taxon>Hypocreomycetidae</taxon>
        <taxon>Hypocreales</taxon>
        <taxon>Nectriaceae</taxon>
        <taxon>Fusarium</taxon>
        <taxon>Fusarium solani species complex</taxon>
    </lineage>
</organism>
<keyword evidence="5" id="KW-0648">Protein biosynthesis</keyword>
<dbReference type="PANTHER" id="PTHR45859">
    <property type="entry name" value="TRANSLATION INITIATION FACTOR EIF-2B SUBUNIT BETA"/>
    <property type="match status" value="1"/>
</dbReference>
<evidence type="ECO:0000256" key="10">
    <source>
        <dbReference type="SAM" id="MobiDB-lite"/>
    </source>
</evidence>
<dbReference type="SUPFAM" id="SSF100950">
    <property type="entry name" value="NagB/RpiA/CoA transferase-like"/>
    <property type="match status" value="1"/>
</dbReference>
<keyword evidence="4" id="KW-0396">Initiation factor</keyword>
<evidence type="ECO:0000256" key="6">
    <source>
        <dbReference type="ARBA" id="ARBA00044122"/>
    </source>
</evidence>
<evidence type="ECO:0000256" key="7">
    <source>
        <dbReference type="ARBA" id="ARBA00044228"/>
    </source>
</evidence>
<evidence type="ECO:0000313" key="13">
    <source>
        <dbReference type="Proteomes" id="UP000288168"/>
    </source>
</evidence>
<keyword evidence="13" id="KW-1185">Reference proteome</keyword>
<dbReference type="InterPro" id="IPR042529">
    <property type="entry name" value="IF_2B-like_C"/>
</dbReference>
<proteinExistence type="inferred from homology"/>
<comment type="subunit">
    <text evidence="8">Component of the translation initiation factor 2B (eIF2B) complex which is a heterodecamer of two sets of five different subunits: alpha, beta, gamma, delta and epsilon. Subunits alpha, beta and delta comprise a regulatory subcomplex and subunits epsilon and gamma comprise a catalytic subcomplex. Within the complex, the hexameric regulatory complex resides at the center, with the two heterodimeric catalytic subcomplexes bound on opposite sides.</text>
</comment>
<keyword evidence="11" id="KW-0472">Membrane</keyword>
<dbReference type="Gene3D" id="3.40.50.10470">
    <property type="entry name" value="Translation initiation factor eif-2b, domain 2"/>
    <property type="match status" value="1"/>
</dbReference>
<comment type="subcellular location">
    <subcellularLocation>
        <location evidence="1">Cytoplasm</location>
        <location evidence="1">Cytosol</location>
    </subcellularLocation>
</comment>
<feature type="region of interest" description="Disordered" evidence="10">
    <location>
        <begin position="289"/>
        <end position="351"/>
    </location>
</feature>
<dbReference type="EMBL" id="NKCI01000144">
    <property type="protein sequence ID" value="RSL51798.1"/>
    <property type="molecule type" value="Genomic_DNA"/>
</dbReference>
<protein>
    <recommendedName>
        <fullName evidence="6">Translation initiation factor eIF2B subunit beta</fullName>
    </recommendedName>
    <alternativeName>
        <fullName evidence="7">eIF2B GDP-GTP exchange factor subunit beta</fullName>
    </alternativeName>
</protein>
<dbReference type="STRING" id="1325734.A0A428PFJ6"/>
<dbReference type="InterPro" id="IPR037171">
    <property type="entry name" value="NagB/RpiA_transferase-like"/>
</dbReference>
<keyword evidence="3" id="KW-0963">Cytoplasm</keyword>
<evidence type="ECO:0000256" key="9">
    <source>
        <dbReference type="RuleBase" id="RU003814"/>
    </source>
</evidence>
<feature type="transmembrane region" description="Helical" evidence="11">
    <location>
        <begin position="53"/>
        <end position="73"/>
    </location>
</feature>
<evidence type="ECO:0000256" key="1">
    <source>
        <dbReference type="ARBA" id="ARBA00004514"/>
    </source>
</evidence>
<evidence type="ECO:0000256" key="8">
    <source>
        <dbReference type="ARBA" id="ARBA00046432"/>
    </source>
</evidence>
<evidence type="ECO:0000256" key="4">
    <source>
        <dbReference type="ARBA" id="ARBA00022540"/>
    </source>
</evidence>
<evidence type="ECO:0000256" key="2">
    <source>
        <dbReference type="ARBA" id="ARBA00007251"/>
    </source>
</evidence>
<evidence type="ECO:0000313" key="12">
    <source>
        <dbReference type="EMBL" id="RSL51798.1"/>
    </source>
</evidence>
<reference evidence="12 13" key="1">
    <citation type="submission" date="2017-06" db="EMBL/GenBank/DDBJ databases">
        <title>Comparative genomic analysis of Ambrosia Fusariam Clade fungi.</title>
        <authorList>
            <person name="Stajich J.E."/>
            <person name="Carrillo J."/>
            <person name="Kijimoto T."/>
            <person name="Eskalen A."/>
            <person name="O'Donnell K."/>
            <person name="Kasson M."/>
        </authorList>
    </citation>
    <scope>NUCLEOTIDE SEQUENCE [LARGE SCALE GENOMIC DNA]</scope>
    <source>
        <strain evidence="12 13">NRRL62584</strain>
    </source>
</reference>
<feature type="compositionally biased region" description="Low complexity" evidence="10">
    <location>
        <begin position="293"/>
        <end position="303"/>
    </location>
</feature>
<dbReference type="GO" id="GO:0005851">
    <property type="term" value="C:eukaryotic translation initiation factor 2B complex"/>
    <property type="evidence" value="ECO:0007669"/>
    <property type="project" value="TreeGrafter"/>
</dbReference>
<evidence type="ECO:0000256" key="5">
    <source>
        <dbReference type="ARBA" id="ARBA00022917"/>
    </source>
</evidence>
<dbReference type="GO" id="GO:0003743">
    <property type="term" value="F:translation initiation factor activity"/>
    <property type="evidence" value="ECO:0007669"/>
    <property type="project" value="UniProtKB-KW"/>
</dbReference>
<dbReference type="PANTHER" id="PTHR45859:SF1">
    <property type="entry name" value="TRANSLATION INITIATION FACTOR EIF-2B SUBUNIT BETA"/>
    <property type="match status" value="1"/>
</dbReference>
<dbReference type="OrthoDB" id="269919at2759"/>
<comment type="similarity">
    <text evidence="2 9">Belongs to the eIF-2B alpha/beta/delta subunits family.</text>
</comment>
<dbReference type="GO" id="GO:0005085">
    <property type="term" value="F:guanyl-nucleotide exchange factor activity"/>
    <property type="evidence" value="ECO:0007669"/>
    <property type="project" value="TreeGrafter"/>
</dbReference>
<gene>
    <name evidence="12" type="ORF">CEP54_011223</name>
</gene>
<dbReference type="Pfam" id="PF01008">
    <property type="entry name" value="IF-2B"/>
    <property type="match status" value="1"/>
</dbReference>
<dbReference type="InterPro" id="IPR051855">
    <property type="entry name" value="eIF2B_beta_subunit"/>
</dbReference>
<dbReference type="InterPro" id="IPR000649">
    <property type="entry name" value="IF-2B-related"/>
</dbReference>
<comment type="caution">
    <text evidence="12">The sequence shown here is derived from an EMBL/GenBank/DDBJ whole genome shotgun (WGS) entry which is preliminary data.</text>
</comment>
<keyword evidence="11" id="KW-1133">Transmembrane helix</keyword>
<sequence length="633" mass="68024">MLHVDSSIDSLKVANSSRASDNDKSSEQFHTWAVTPNDSSIQDAISLQNVSSISNLLMVMLILLSTPVTIFALRCSSMSLSLSSWLSTTLGGPPPGDKAEDAPQFFSETDSLAQKKHSFALFNNAQSRLGNFETVAKSSKRFTTFLAVDTPPTCVHPARQTSHTTSPARASCNTLQTLLDMAPHPTGFAPDLEKYLKSLKGQPLEASVESLISLLKRRQIKGSEPCAVATAHILLQVVARSKWFSVDGLIDNVSRIGGRLVEAQPKELVIANIVRRVLGLIRDEAAEDRNEAASETASEAQATPTDAVPNPDALAHQWPPSTYAKQDSAGDYITNSAKPPPPRPGPLSSYSSVNVPKTLFHLLSVSSPSDADPNIQGSPLGLSGASTPSWKAPTAQMHSLRSEVIDGIEEIKDEISQVDDQIAALAEVQIHPGDYVLVHQPSPTVERFILRAALKRRFTVLIATEPPRKETSEVQHASFRKKLASAGISVINIMNGGLMAYMSRVDKVIIGARAVVANGGVVADAGAAAVARAAKEQGNAVIVLSGVYKLSPENPFNEESLIEWGDSASFINFADGPMVSGVEIRTAVTELVPPELIDTYITNLGTHSRDHLSVLIADHYKQEDVDFHLWSSG</sequence>
<dbReference type="Proteomes" id="UP000288168">
    <property type="component" value="Unassembled WGS sequence"/>
</dbReference>
<evidence type="ECO:0000256" key="3">
    <source>
        <dbReference type="ARBA" id="ARBA00022490"/>
    </source>
</evidence>
<dbReference type="GO" id="GO:0005829">
    <property type="term" value="C:cytosol"/>
    <property type="evidence" value="ECO:0007669"/>
    <property type="project" value="UniProtKB-SubCell"/>
</dbReference>
<evidence type="ECO:0000256" key="11">
    <source>
        <dbReference type="SAM" id="Phobius"/>
    </source>
</evidence>
<name>A0A428PFJ6_9HYPO</name>
<dbReference type="AlphaFoldDB" id="A0A428PFJ6"/>